<comment type="caution">
    <text evidence="1">The sequence shown here is derived from an EMBL/GenBank/DDBJ whole genome shotgun (WGS) entry which is preliminary data.</text>
</comment>
<evidence type="ECO:0000313" key="1">
    <source>
        <dbReference type="EMBL" id="OMJ09139.1"/>
    </source>
</evidence>
<gene>
    <name evidence="1" type="ORF">AYI69_g10796</name>
</gene>
<evidence type="ECO:0000313" key="2">
    <source>
        <dbReference type="Proteomes" id="UP000187429"/>
    </source>
</evidence>
<proteinExistence type="predicted"/>
<feature type="non-terminal residue" evidence="1">
    <location>
        <position position="513"/>
    </location>
</feature>
<dbReference type="AlphaFoldDB" id="A0A1R1X3D7"/>
<keyword evidence="2" id="KW-1185">Reference proteome</keyword>
<dbReference type="Proteomes" id="UP000187429">
    <property type="component" value="Unassembled WGS sequence"/>
</dbReference>
<sequence>MEKEIISTPDKDPDTKMDSAIGEMPKIIPGERNSPVFNGDRVDEFLEIFDLITCKNGKREKTLLFPFYCNKEIQLNIKKSISYENRDWDSFKVMLKRRYKEKIPADPLDSLNRLVLKGTSSGDFLTFVDEFEYEAKKVEKHGELTKSKKSKLFVKALPSELIVMKEEVLYKNGELLEYESLLKIFSKLCVAKNKIYKLRESESAIPPTEEKLASKDEESEMKTLIKEMSALTLLYKRNLELQEIKPKFNSYRSEGQNTCIYCDGNHFKRDCKMLDEDIKSGIVKIGSRGMVTDPAGQELAPNWVKGGIKSRLRENVSIRLLSVNSVEKDTTEKVDNTQPDYSEDVISCKNFKNLVNNLAAKRSLNDDTSNNKKKKKFDAKNNLYPEDVPLFERMEKIVSNDEELIDFSQLDNHNYTMKAKIVNKNLTEALILKCKELKIELTLEEFASVSPVVRKSLNEEFKVKRVTEVKKIENSVKFNSEDWKSDYLAVGSGRKIGIIQGAEIEVLFDEGSE</sequence>
<organism evidence="1 2">
    <name type="scientific">Smittium culicis</name>
    <dbReference type="NCBI Taxonomy" id="133412"/>
    <lineage>
        <taxon>Eukaryota</taxon>
        <taxon>Fungi</taxon>
        <taxon>Fungi incertae sedis</taxon>
        <taxon>Zoopagomycota</taxon>
        <taxon>Kickxellomycotina</taxon>
        <taxon>Harpellomycetes</taxon>
        <taxon>Harpellales</taxon>
        <taxon>Legeriomycetaceae</taxon>
        <taxon>Smittium</taxon>
    </lineage>
</organism>
<name>A0A1R1X3D7_9FUNG</name>
<reference evidence="2" key="1">
    <citation type="submission" date="2017-01" db="EMBL/GenBank/DDBJ databases">
        <authorList>
            <person name="Wang Y."/>
            <person name="White M."/>
            <person name="Kvist S."/>
            <person name="Moncalvo J.-M."/>
        </authorList>
    </citation>
    <scope>NUCLEOTIDE SEQUENCE [LARGE SCALE GENOMIC DNA]</scope>
    <source>
        <strain evidence="2">ID-206-W2</strain>
    </source>
</reference>
<dbReference type="EMBL" id="LSSM01007152">
    <property type="protein sequence ID" value="OMJ09139.1"/>
    <property type="molecule type" value="Genomic_DNA"/>
</dbReference>
<protein>
    <submittedName>
        <fullName evidence="1">Uncharacterized protein</fullName>
    </submittedName>
</protein>
<dbReference type="OrthoDB" id="2749819at2759"/>
<accession>A0A1R1X3D7</accession>